<protein>
    <submittedName>
        <fullName evidence="3">Uncharacterized protein</fullName>
    </submittedName>
</protein>
<feature type="coiled-coil region" evidence="1">
    <location>
        <begin position="111"/>
        <end position="141"/>
    </location>
</feature>
<keyword evidence="4" id="KW-1185">Reference proteome</keyword>
<feature type="compositionally biased region" description="Polar residues" evidence="2">
    <location>
        <begin position="626"/>
        <end position="635"/>
    </location>
</feature>
<feature type="region of interest" description="Disordered" evidence="2">
    <location>
        <begin position="617"/>
        <end position="652"/>
    </location>
</feature>
<proteinExistence type="predicted"/>
<evidence type="ECO:0000313" key="3">
    <source>
        <dbReference type="EMBL" id="OMJ90376.1"/>
    </source>
</evidence>
<evidence type="ECO:0000256" key="1">
    <source>
        <dbReference type="SAM" id="Coils"/>
    </source>
</evidence>
<sequence length="693" mass="80000">MNANSTAHSTQVSIYDSIEHLHLSTSTILSKCDKKLSKHLSRVFQQWERTLNYLISEKQVKDTEFSELKEKYIHNKNTELKLRIKLTQKKSKESEMIKEIQAIKDHLEEGKEMWGKQIKKIEEVMQEQERTKQKIEALYQQRLSEIDSELDDIIHIHKKKLEHSQNLKEILPALFSQEELQEEKKIALGEISQRKIYNIDLKKPDAEPIYDINSDNSNPSFGYDIFDDLTGTQKIVFERLLELRKKLYKFKHDDTICSDSSSNEILPCDMKSMSKKYSSKIFQPVLSKTIELMKKTNSSDLILINTGIIFGMKGSKRYREGLIKLLKSDKLSISERENIVYNLIHGDIKDKAKLKTVDIEELVKQENWGDMSSIYGENKEIELSHNSSHGFSKESLDLSKGFLDIKDCDKGLKESQQEKDFLNELDRAFSKPSEDFEHVFFESKPDEESKKPLFIKETSDKNQEISEIDLSKIQENSSMSIIKDFSQNASLCSKRKMSDESHKENSILEVDDAVSIISSNKKFNIKQREPSSSSIFPPKINLFFLPENPRPRSNPRITLKPEENFRSRDTSLEESNNLSFRKIPVKALPDTIRKPISIKKKLPIIPRPPSEAKKIQVKSFRGRSLQPVQTPNNRVAHSPPSRKLSPADKKIGSPGAVLKFRMKRYKEIPVSVIRSVRGKQSSNKSANPRKINL</sequence>
<keyword evidence="1" id="KW-0175">Coiled coil</keyword>
<organism evidence="3 4">
    <name type="scientific">Stentor coeruleus</name>
    <dbReference type="NCBI Taxonomy" id="5963"/>
    <lineage>
        <taxon>Eukaryota</taxon>
        <taxon>Sar</taxon>
        <taxon>Alveolata</taxon>
        <taxon>Ciliophora</taxon>
        <taxon>Postciliodesmatophora</taxon>
        <taxon>Heterotrichea</taxon>
        <taxon>Heterotrichida</taxon>
        <taxon>Stentoridae</taxon>
        <taxon>Stentor</taxon>
    </lineage>
</organism>
<feature type="region of interest" description="Disordered" evidence="2">
    <location>
        <begin position="546"/>
        <end position="570"/>
    </location>
</feature>
<dbReference type="EMBL" id="MPUH01000104">
    <property type="protein sequence ID" value="OMJ90376.1"/>
    <property type="molecule type" value="Genomic_DNA"/>
</dbReference>
<name>A0A1R2CN38_9CILI</name>
<dbReference type="Proteomes" id="UP000187209">
    <property type="component" value="Unassembled WGS sequence"/>
</dbReference>
<evidence type="ECO:0000313" key="4">
    <source>
        <dbReference type="Proteomes" id="UP000187209"/>
    </source>
</evidence>
<dbReference type="AlphaFoldDB" id="A0A1R2CN38"/>
<gene>
    <name evidence="3" type="ORF">SteCoe_7292</name>
</gene>
<reference evidence="3 4" key="1">
    <citation type="submission" date="2016-11" db="EMBL/GenBank/DDBJ databases">
        <title>The macronuclear genome of Stentor coeruleus: a giant cell with tiny introns.</title>
        <authorList>
            <person name="Slabodnick M."/>
            <person name="Ruby J.G."/>
            <person name="Reiff S.B."/>
            <person name="Swart E.C."/>
            <person name="Gosai S."/>
            <person name="Prabakaran S."/>
            <person name="Witkowska E."/>
            <person name="Larue G.E."/>
            <person name="Fisher S."/>
            <person name="Freeman R.M."/>
            <person name="Gunawardena J."/>
            <person name="Chu W."/>
            <person name="Stover N.A."/>
            <person name="Gregory B.D."/>
            <person name="Nowacki M."/>
            <person name="Derisi J."/>
            <person name="Roy S.W."/>
            <person name="Marshall W.F."/>
            <person name="Sood P."/>
        </authorList>
    </citation>
    <scope>NUCLEOTIDE SEQUENCE [LARGE SCALE GENOMIC DNA]</scope>
    <source>
        <strain evidence="3">WM001</strain>
    </source>
</reference>
<evidence type="ECO:0000256" key="2">
    <source>
        <dbReference type="SAM" id="MobiDB-lite"/>
    </source>
</evidence>
<accession>A0A1R2CN38</accession>
<feature type="compositionally biased region" description="Basic and acidic residues" evidence="2">
    <location>
        <begin position="559"/>
        <end position="570"/>
    </location>
</feature>
<comment type="caution">
    <text evidence="3">The sequence shown here is derived from an EMBL/GenBank/DDBJ whole genome shotgun (WGS) entry which is preliminary data.</text>
</comment>
<dbReference type="OrthoDB" id="324875at2759"/>